<dbReference type="CDD" id="cd00054">
    <property type="entry name" value="EGF_CA"/>
    <property type="match status" value="1"/>
</dbReference>
<evidence type="ECO:0000256" key="1">
    <source>
        <dbReference type="PROSITE-ProRule" id="PRU00076"/>
    </source>
</evidence>
<organism evidence="5 6">
    <name type="scientific">Pocillopora meandrina</name>
    <dbReference type="NCBI Taxonomy" id="46732"/>
    <lineage>
        <taxon>Eukaryota</taxon>
        <taxon>Metazoa</taxon>
        <taxon>Cnidaria</taxon>
        <taxon>Anthozoa</taxon>
        <taxon>Hexacorallia</taxon>
        <taxon>Scleractinia</taxon>
        <taxon>Astrocoeniina</taxon>
        <taxon>Pocilloporidae</taxon>
        <taxon>Pocillopora</taxon>
    </lineage>
</organism>
<dbReference type="InterPro" id="IPR003609">
    <property type="entry name" value="Pan_app"/>
</dbReference>
<gene>
    <name evidence="5" type="ORF">PMEA_00029931</name>
</gene>
<evidence type="ECO:0000313" key="6">
    <source>
        <dbReference type="Proteomes" id="UP001159428"/>
    </source>
</evidence>
<sequence length="157" mass="17828">VYYILVQFLLFYFSVRITLTRDQCRILAFPSTLFFVGERLVNHTIANISVIDRDTCEYRCYVDHNCVSVNFYFGENGAEAHNCELNNSTSKEHDKDLVKATNYVYHGTKNACGRAHCNNNAICQSGFTNKGYRCLCSVGFTGAHCEQGETVISVFYL</sequence>
<comment type="caution">
    <text evidence="5">The sequence shown here is derived from an EMBL/GenBank/DDBJ whole genome shotgun (WGS) entry which is preliminary data.</text>
</comment>
<feature type="domain" description="Apple" evidence="4">
    <location>
        <begin position="24"/>
        <end position="112"/>
    </location>
</feature>
<feature type="non-terminal residue" evidence="5">
    <location>
        <position position="1"/>
    </location>
</feature>
<dbReference type="AlphaFoldDB" id="A0AAU9XT64"/>
<feature type="signal peptide" evidence="2">
    <location>
        <begin position="1"/>
        <end position="20"/>
    </location>
</feature>
<evidence type="ECO:0000313" key="5">
    <source>
        <dbReference type="EMBL" id="CAH3157245.1"/>
    </source>
</evidence>
<keyword evidence="2" id="KW-0732">Signal</keyword>
<feature type="chain" id="PRO_5043885872" description="EGF-like domain-containing protein" evidence="2">
    <location>
        <begin position="21"/>
        <end position="157"/>
    </location>
</feature>
<keyword evidence="6" id="KW-1185">Reference proteome</keyword>
<dbReference type="Pfam" id="PF00024">
    <property type="entry name" value="PAN_1"/>
    <property type="match status" value="1"/>
</dbReference>
<dbReference type="Proteomes" id="UP001159428">
    <property type="component" value="Unassembled WGS sequence"/>
</dbReference>
<evidence type="ECO:0008006" key="7">
    <source>
        <dbReference type="Google" id="ProtNLM"/>
    </source>
</evidence>
<dbReference type="SMART" id="SM00181">
    <property type="entry name" value="EGF"/>
    <property type="match status" value="1"/>
</dbReference>
<evidence type="ECO:0000259" key="3">
    <source>
        <dbReference type="PROSITE" id="PS50026"/>
    </source>
</evidence>
<protein>
    <recommendedName>
        <fullName evidence="7">EGF-like domain-containing protein</fullName>
    </recommendedName>
</protein>
<accession>A0AAU9XT64</accession>
<dbReference type="PROSITE" id="PS50948">
    <property type="entry name" value="PAN"/>
    <property type="match status" value="1"/>
</dbReference>
<keyword evidence="1" id="KW-1015">Disulfide bond</keyword>
<reference evidence="5 6" key="1">
    <citation type="submission" date="2022-05" db="EMBL/GenBank/DDBJ databases">
        <authorList>
            <consortium name="Genoscope - CEA"/>
            <person name="William W."/>
        </authorList>
    </citation>
    <scope>NUCLEOTIDE SEQUENCE [LARGE SCALE GENOMIC DNA]</scope>
</reference>
<comment type="caution">
    <text evidence="1">Lacks conserved residue(s) required for the propagation of feature annotation.</text>
</comment>
<evidence type="ECO:0000256" key="2">
    <source>
        <dbReference type="SAM" id="SignalP"/>
    </source>
</evidence>
<dbReference type="Gene3D" id="2.10.25.10">
    <property type="entry name" value="Laminin"/>
    <property type="match status" value="1"/>
</dbReference>
<name>A0AAU9XT64_9CNID</name>
<dbReference type="InterPro" id="IPR000742">
    <property type="entry name" value="EGF"/>
</dbReference>
<feature type="domain" description="EGF-like" evidence="3">
    <location>
        <begin position="108"/>
        <end position="146"/>
    </location>
</feature>
<keyword evidence="1" id="KW-0245">EGF-like domain</keyword>
<dbReference type="EMBL" id="CALNXJ010000063">
    <property type="protein sequence ID" value="CAH3157245.1"/>
    <property type="molecule type" value="Genomic_DNA"/>
</dbReference>
<feature type="disulfide bond" evidence="1">
    <location>
        <begin position="136"/>
        <end position="145"/>
    </location>
</feature>
<proteinExistence type="predicted"/>
<evidence type="ECO:0000259" key="4">
    <source>
        <dbReference type="PROSITE" id="PS50948"/>
    </source>
</evidence>
<dbReference type="Pfam" id="PF00008">
    <property type="entry name" value="EGF"/>
    <property type="match status" value="1"/>
</dbReference>
<dbReference type="PROSITE" id="PS50026">
    <property type="entry name" value="EGF_3"/>
    <property type="match status" value="1"/>
</dbReference>
<dbReference type="PROSITE" id="PS01186">
    <property type="entry name" value="EGF_2"/>
    <property type="match status" value="1"/>
</dbReference>
<dbReference type="PROSITE" id="PS00022">
    <property type="entry name" value="EGF_1"/>
    <property type="match status" value="1"/>
</dbReference>
<dbReference type="SUPFAM" id="SSF57196">
    <property type="entry name" value="EGF/Laminin"/>
    <property type="match status" value="1"/>
</dbReference>
<feature type="disulfide bond" evidence="1">
    <location>
        <begin position="117"/>
        <end position="134"/>
    </location>
</feature>